<sequence>VRALLREGSDQRGLEGAEFETVQGDLADRAALEQGMRRCDWCFHVAASYHLWLPDYAPMYAANVEGTRNVIEAAGKAGCERIVYTSTVGCIGLPKDATPTDEDTPVSEAQMSNHYKISKWRAEVVARELAEKLPVVIVNPSAPIGPRDVKPTPTGKVIVDFLKRQMPAYLDTGLNWVHVRDVAAGHILAAEKGRVGERYILGHAQGNLTMAEAFALLEEITDVPAPKMRAPYTVAWLAAVFDE</sequence>
<dbReference type="Pfam" id="PF01370">
    <property type="entry name" value="Epimerase"/>
    <property type="match status" value="1"/>
</dbReference>
<dbReference type="Gene3D" id="3.40.50.720">
    <property type="entry name" value="NAD(P)-binding Rossmann-like Domain"/>
    <property type="match status" value="1"/>
</dbReference>
<reference evidence="2" key="1">
    <citation type="submission" date="2018-05" db="EMBL/GenBank/DDBJ databases">
        <authorList>
            <person name="Lanie J.A."/>
            <person name="Ng W.-L."/>
            <person name="Kazmierczak K.M."/>
            <person name="Andrzejewski T.M."/>
            <person name="Davidsen T.M."/>
            <person name="Wayne K.J."/>
            <person name="Tettelin H."/>
            <person name="Glass J.I."/>
            <person name="Rusch D."/>
            <person name="Podicherti R."/>
            <person name="Tsui H.-C.T."/>
            <person name="Winkler M.E."/>
        </authorList>
    </citation>
    <scope>NUCLEOTIDE SEQUENCE</scope>
</reference>
<feature type="non-terminal residue" evidence="2">
    <location>
        <position position="1"/>
    </location>
</feature>
<gene>
    <name evidence="2" type="ORF">METZ01_LOCUS262667</name>
</gene>
<dbReference type="EMBL" id="UINC01073434">
    <property type="protein sequence ID" value="SVC09813.1"/>
    <property type="molecule type" value="Genomic_DNA"/>
</dbReference>
<dbReference type="InterPro" id="IPR051783">
    <property type="entry name" value="NAD(P)-dependent_oxidoreduct"/>
</dbReference>
<dbReference type="AlphaFoldDB" id="A0A382JFA3"/>
<evidence type="ECO:0000259" key="1">
    <source>
        <dbReference type="Pfam" id="PF01370"/>
    </source>
</evidence>
<dbReference type="SUPFAM" id="SSF51735">
    <property type="entry name" value="NAD(P)-binding Rossmann-fold domains"/>
    <property type="match status" value="1"/>
</dbReference>
<feature type="domain" description="NAD-dependent epimerase/dehydratase" evidence="1">
    <location>
        <begin position="12"/>
        <end position="202"/>
    </location>
</feature>
<evidence type="ECO:0000313" key="2">
    <source>
        <dbReference type="EMBL" id="SVC09813.1"/>
    </source>
</evidence>
<dbReference type="PANTHER" id="PTHR48079:SF6">
    <property type="entry name" value="NAD(P)-BINDING DOMAIN-CONTAINING PROTEIN-RELATED"/>
    <property type="match status" value="1"/>
</dbReference>
<dbReference type="InterPro" id="IPR001509">
    <property type="entry name" value="Epimerase_deHydtase"/>
</dbReference>
<dbReference type="PANTHER" id="PTHR48079">
    <property type="entry name" value="PROTEIN YEEZ"/>
    <property type="match status" value="1"/>
</dbReference>
<protein>
    <recommendedName>
        <fullName evidence="1">NAD-dependent epimerase/dehydratase domain-containing protein</fullName>
    </recommendedName>
</protein>
<proteinExistence type="predicted"/>
<name>A0A382JFA3_9ZZZZ</name>
<dbReference type="InterPro" id="IPR036291">
    <property type="entry name" value="NAD(P)-bd_dom_sf"/>
</dbReference>
<organism evidence="2">
    <name type="scientific">marine metagenome</name>
    <dbReference type="NCBI Taxonomy" id="408172"/>
    <lineage>
        <taxon>unclassified sequences</taxon>
        <taxon>metagenomes</taxon>
        <taxon>ecological metagenomes</taxon>
    </lineage>
</organism>
<dbReference type="GO" id="GO:0004029">
    <property type="term" value="F:aldehyde dehydrogenase (NAD+) activity"/>
    <property type="evidence" value="ECO:0007669"/>
    <property type="project" value="TreeGrafter"/>
</dbReference>
<feature type="non-terminal residue" evidence="2">
    <location>
        <position position="243"/>
    </location>
</feature>
<dbReference type="GO" id="GO:0005737">
    <property type="term" value="C:cytoplasm"/>
    <property type="evidence" value="ECO:0007669"/>
    <property type="project" value="TreeGrafter"/>
</dbReference>
<accession>A0A382JFA3</accession>